<feature type="region of interest" description="Disordered" evidence="1">
    <location>
        <begin position="70"/>
        <end position="106"/>
    </location>
</feature>
<protein>
    <submittedName>
        <fullName evidence="2">Uncharacterized protein</fullName>
    </submittedName>
</protein>
<feature type="region of interest" description="Disordered" evidence="1">
    <location>
        <begin position="1"/>
        <end position="40"/>
    </location>
</feature>
<name>A0A0A9DPY5_ARUDO</name>
<dbReference type="AlphaFoldDB" id="A0A0A9DPY5"/>
<reference evidence="2" key="2">
    <citation type="journal article" date="2015" name="Data Brief">
        <title>Shoot transcriptome of the giant reed, Arundo donax.</title>
        <authorList>
            <person name="Barrero R.A."/>
            <person name="Guerrero F.D."/>
            <person name="Moolhuijzen P."/>
            <person name="Goolsby J.A."/>
            <person name="Tidwell J."/>
            <person name="Bellgard S.E."/>
            <person name="Bellgard M.I."/>
        </authorList>
    </citation>
    <scope>NUCLEOTIDE SEQUENCE</scope>
    <source>
        <tissue evidence="2">Shoot tissue taken approximately 20 cm above the soil surface</tissue>
    </source>
</reference>
<reference evidence="2" key="1">
    <citation type="submission" date="2014-09" db="EMBL/GenBank/DDBJ databases">
        <authorList>
            <person name="Magalhaes I.L.F."/>
            <person name="Oliveira U."/>
            <person name="Santos F.R."/>
            <person name="Vidigal T.H.D.A."/>
            <person name="Brescovit A.D."/>
            <person name="Santos A.J."/>
        </authorList>
    </citation>
    <scope>NUCLEOTIDE SEQUENCE</scope>
    <source>
        <tissue evidence="2">Shoot tissue taken approximately 20 cm above the soil surface</tissue>
    </source>
</reference>
<evidence type="ECO:0000313" key="2">
    <source>
        <dbReference type="EMBL" id="JAD89876.1"/>
    </source>
</evidence>
<organism evidence="2">
    <name type="scientific">Arundo donax</name>
    <name type="common">Giant reed</name>
    <name type="synonym">Donax arundinaceus</name>
    <dbReference type="NCBI Taxonomy" id="35708"/>
    <lineage>
        <taxon>Eukaryota</taxon>
        <taxon>Viridiplantae</taxon>
        <taxon>Streptophyta</taxon>
        <taxon>Embryophyta</taxon>
        <taxon>Tracheophyta</taxon>
        <taxon>Spermatophyta</taxon>
        <taxon>Magnoliopsida</taxon>
        <taxon>Liliopsida</taxon>
        <taxon>Poales</taxon>
        <taxon>Poaceae</taxon>
        <taxon>PACMAD clade</taxon>
        <taxon>Arundinoideae</taxon>
        <taxon>Arundineae</taxon>
        <taxon>Arundo</taxon>
    </lineage>
</organism>
<proteinExistence type="predicted"/>
<sequence length="106" mass="11542">MRRNARSPLLVRSSKPPPPPMTSLQHRRRPAADTEAAARVPLRCPVGPPLLLSPYVGVTAPRLPAPRRFRAAFPAAPPPPVQQLGQEGWEQRLSSLSRYPTASLPG</sequence>
<evidence type="ECO:0000256" key="1">
    <source>
        <dbReference type="SAM" id="MobiDB-lite"/>
    </source>
</evidence>
<accession>A0A0A9DPY5</accession>
<dbReference type="EMBL" id="GBRH01208019">
    <property type="protein sequence ID" value="JAD89876.1"/>
    <property type="molecule type" value="Transcribed_RNA"/>
</dbReference>